<sequence length="269" mass="30324">MAVNPADRGCTQPSQAAFLGRDEEWVRWNSAAWRSLADPDGEYPRWSARLRETAGHIEQAAAVVSVLELAIFGLGWRRPDIGLAAWIELGRPTDHPILALFDDWWGEDIALITTWAGHPDCSAFYHLDKQVTEACGLPSQPFQQLRRNTTLEEHPWIQKHCLGGSDPFHSSLHAAVPVLPDFLGGRSTEPPRWIIDSTSNPATATIITSQYPGWYADLVHGGETLPATTRSWRVDVIVRPFGWLGQYRKSRRTGMWFTGQHRWHLLGYP</sequence>
<comment type="caution">
    <text evidence="1">The sequence shown here is derived from an EMBL/GenBank/DDBJ whole genome shotgun (WGS) entry which is preliminary data.</text>
</comment>
<keyword evidence="2" id="KW-1185">Reference proteome</keyword>
<gene>
    <name evidence="1" type="ORF">FHU39_003500</name>
</gene>
<organism evidence="1 2">
    <name type="scientific">Flexivirga oryzae</name>
    <dbReference type="NCBI Taxonomy" id="1794944"/>
    <lineage>
        <taxon>Bacteria</taxon>
        <taxon>Bacillati</taxon>
        <taxon>Actinomycetota</taxon>
        <taxon>Actinomycetes</taxon>
        <taxon>Micrococcales</taxon>
        <taxon>Dermacoccaceae</taxon>
        <taxon>Flexivirga</taxon>
    </lineage>
</organism>
<name>A0A839N9H5_9MICO</name>
<dbReference type="RefSeq" id="WP_183321881.1">
    <property type="nucleotide sequence ID" value="NZ_JACHVQ010000003.1"/>
</dbReference>
<evidence type="ECO:0000313" key="2">
    <source>
        <dbReference type="Proteomes" id="UP000559182"/>
    </source>
</evidence>
<proteinExistence type="predicted"/>
<protein>
    <submittedName>
        <fullName evidence="1">Uncharacterized protein</fullName>
    </submittedName>
</protein>
<dbReference type="EMBL" id="JACHVQ010000003">
    <property type="protein sequence ID" value="MBB2893469.1"/>
    <property type="molecule type" value="Genomic_DNA"/>
</dbReference>
<dbReference type="AlphaFoldDB" id="A0A839N9H5"/>
<accession>A0A839N9H5</accession>
<dbReference type="Proteomes" id="UP000559182">
    <property type="component" value="Unassembled WGS sequence"/>
</dbReference>
<reference evidence="1 2" key="1">
    <citation type="submission" date="2020-08" db="EMBL/GenBank/DDBJ databases">
        <title>Sequencing the genomes of 1000 actinobacteria strains.</title>
        <authorList>
            <person name="Klenk H.-P."/>
        </authorList>
    </citation>
    <scope>NUCLEOTIDE SEQUENCE [LARGE SCALE GENOMIC DNA]</scope>
    <source>
        <strain evidence="1 2">DSM 105369</strain>
    </source>
</reference>
<evidence type="ECO:0000313" key="1">
    <source>
        <dbReference type="EMBL" id="MBB2893469.1"/>
    </source>
</evidence>